<dbReference type="InterPro" id="IPR016158">
    <property type="entry name" value="Cullin_homology"/>
</dbReference>
<evidence type="ECO:0000259" key="13">
    <source>
        <dbReference type="PROSITE" id="PS50069"/>
    </source>
</evidence>
<dbReference type="PANTHER" id="PTHR11932">
    <property type="entry name" value="CULLIN"/>
    <property type="match status" value="1"/>
</dbReference>
<keyword evidence="4" id="KW-1017">Isopeptide bond</keyword>
<dbReference type="InterPro" id="IPR016157">
    <property type="entry name" value="Cullin_CS"/>
</dbReference>
<dbReference type="InterPro" id="IPR045093">
    <property type="entry name" value="Cullin"/>
</dbReference>
<evidence type="ECO:0000256" key="5">
    <source>
        <dbReference type="ARBA" id="ARBA00022553"/>
    </source>
</evidence>
<dbReference type="GO" id="GO:0031981">
    <property type="term" value="C:nuclear lumen"/>
    <property type="evidence" value="ECO:0007669"/>
    <property type="project" value="UniProtKB-ARBA"/>
</dbReference>
<dbReference type="FunFam" id="1.20.1310.10:FF:000016">
    <property type="entry name" value="Cullin 2"/>
    <property type="match status" value="1"/>
</dbReference>
<evidence type="ECO:0000256" key="9">
    <source>
        <dbReference type="ARBA" id="ARBA00023242"/>
    </source>
</evidence>
<evidence type="ECO:0000256" key="1">
    <source>
        <dbReference type="ARBA" id="ARBA00004123"/>
    </source>
</evidence>
<dbReference type="AlphaFoldDB" id="A0A9N9RT22"/>
<evidence type="ECO:0000256" key="2">
    <source>
        <dbReference type="ARBA" id="ARBA00004906"/>
    </source>
</evidence>
<proteinExistence type="inferred from homology"/>
<evidence type="ECO:0000313" key="15">
    <source>
        <dbReference type="Proteomes" id="UP001153620"/>
    </source>
</evidence>
<dbReference type="GO" id="GO:0006511">
    <property type="term" value="P:ubiquitin-dependent protein catabolic process"/>
    <property type="evidence" value="ECO:0007669"/>
    <property type="project" value="InterPro"/>
</dbReference>
<evidence type="ECO:0000256" key="8">
    <source>
        <dbReference type="ARBA" id="ARBA00022990"/>
    </source>
</evidence>
<dbReference type="FunFam" id="1.20.1310.10:FF:000012">
    <property type="entry name" value="Cullin 2"/>
    <property type="match status" value="1"/>
</dbReference>
<feature type="domain" description="Cullin family profile" evidence="13">
    <location>
        <begin position="403"/>
        <end position="631"/>
    </location>
</feature>
<keyword evidence="5" id="KW-0597">Phosphoprotein</keyword>
<dbReference type="Proteomes" id="UP001153620">
    <property type="component" value="Chromosome 2"/>
</dbReference>
<dbReference type="InterPro" id="IPR036317">
    <property type="entry name" value="Cullin_homology_sf"/>
</dbReference>
<evidence type="ECO:0000256" key="3">
    <source>
        <dbReference type="ARBA" id="ARBA00006019"/>
    </source>
</evidence>
<name>A0A9N9RT22_9DIPT</name>
<dbReference type="SUPFAM" id="SSF46785">
    <property type="entry name" value="Winged helix' DNA-binding domain"/>
    <property type="match status" value="1"/>
</dbReference>
<dbReference type="Gene3D" id="1.10.10.10">
    <property type="entry name" value="Winged helix-like DNA-binding domain superfamily/Winged helix DNA-binding domain"/>
    <property type="match status" value="1"/>
</dbReference>
<dbReference type="EMBL" id="OU895878">
    <property type="protein sequence ID" value="CAG9804363.1"/>
    <property type="molecule type" value="Genomic_DNA"/>
</dbReference>
<comment type="pathway">
    <text evidence="2">Protein modification; protein ubiquitination.</text>
</comment>
<dbReference type="FunFam" id="1.20.1310.10:FF:000022">
    <property type="entry name" value="Cullin-2 isoform 2"/>
    <property type="match status" value="1"/>
</dbReference>
<dbReference type="InterPro" id="IPR016159">
    <property type="entry name" value="Cullin_repeat-like_dom_sf"/>
</dbReference>
<dbReference type="GO" id="GO:0031462">
    <property type="term" value="C:Cul2-RING ubiquitin ligase complex"/>
    <property type="evidence" value="ECO:0007669"/>
    <property type="project" value="UniProtKB-ARBA"/>
</dbReference>
<evidence type="ECO:0000256" key="7">
    <source>
        <dbReference type="ARBA" id="ARBA00022843"/>
    </source>
</evidence>
<reference evidence="14" key="2">
    <citation type="submission" date="2022-10" db="EMBL/GenBank/DDBJ databases">
        <authorList>
            <consortium name="ENA_rothamsted_submissions"/>
            <consortium name="culmorum"/>
            <person name="King R."/>
        </authorList>
    </citation>
    <scope>NUCLEOTIDE SEQUENCE</scope>
</reference>
<keyword evidence="6" id="KW-0833">Ubl conjugation pathway</keyword>
<evidence type="ECO:0000256" key="4">
    <source>
        <dbReference type="ARBA" id="ARBA00022499"/>
    </source>
</evidence>
<keyword evidence="7" id="KW-0832">Ubl conjugation</keyword>
<protein>
    <recommendedName>
        <fullName evidence="10">Cullin-2</fullName>
    </recommendedName>
</protein>
<dbReference type="InterPro" id="IPR019559">
    <property type="entry name" value="Cullin_neddylation_domain"/>
</dbReference>
<evidence type="ECO:0000256" key="6">
    <source>
        <dbReference type="ARBA" id="ARBA00022786"/>
    </source>
</evidence>
<dbReference type="PROSITE" id="PS01256">
    <property type="entry name" value="CULLIN_1"/>
    <property type="match status" value="1"/>
</dbReference>
<sequence length="757" mass="87964">MSLRPQRIVFDDVWGCLRQTVEKVLKLNSVRRDDWNSSFTDVYSICVAFPDPLADRLYSETKLFLENHVKSQLDEFNCYMNDMNDSESGENQLLHKYYSAWKNYSQGLEYLNYLYLYLNQQHIKKQKVSEAEILYGNGTTPLTISQEQMEIGELGLDIWRLLMIQNLGDILVKQILQGIERDRVDNCLTSKDIATIHGVIHSFVMVQDYKKKGNLQLYESLFEGKMLEASGNYFTSQASKLLQNCSVSQYMQEVIRILEEENVRAHKFFHISSIQKLKKECEDRMITDHKNFLYSECKEMVSNDKRDDLRNLYVLLKPIVDGLKELIQILLEQIKNEGAESIMNLKGENIHIQFVENMLQVHQKYENLIVETFKNDPLFLSALDKACASVINSKLSDGKTTCRSAELVAKYCDNLLKKSKSTECEIETKLSKSITIFKYIEDKDVYQKFYSRMLAKRLIHDQSVNMELEEVMINKLKQACGYEFTNKLHRMYTDIGISMDLNNKFNQHLKNVNDELSINLAIKVLQAGAWPLGPQTNITFAVPQEFEQPIRKFEAFYNTSFSGRKLSWLHHLCAGELKVSLAKKSYLITMQTYQMAMLLLFENCDTMICKEVREVLQLNNDNFQKHLQSLVDQKLLLIDTEKIEDSSVLSLNLEFTNKRTKFKITASMQKESPQQEIEQTITQVDEDRKLYLQAAIVRIMKARKVLKHNALIQEILSQSKVCFAPSIPMIKKCIESLIDKQYIERTANSSDEYSYVA</sequence>
<dbReference type="Pfam" id="PF10557">
    <property type="entry name" value="Cullin_Nedd8"/>
    <property type="match status" value="1"/>
</dbReference>
<evidence type="ECO:0000313" key="14">
    <source>
        <dbReference type="EMBL" id="CAG9804363.1"/>
    </source>
</evidence>
<dbReference type="InterPro" id="IPR001373">
    <property type="entry name" value="Cullin_N"/>
</dbReference>
<organism evidence="14 15">
    <name type="scientific">Chironomus riparius</name>
    <dbReference type="NCBI Taxonomy" id="315576"/>
    <lineage>
        <taxon>Eukaryota</taxon>
        <taxon>Metazoa</taxon>
        <taxon>Ecdysozoa</taxon>
        <taxon>Arthropoda</taxon>
        <taxon>Hexapoda</taxon>
        <taxon>Insecta</taxon>
        <taxon>Pterygota</taxon>
        <taxon>Neoptera</taxon>
        <taxon>Endopterygota</taxon>
        <taxon>Diptera</taxon>
        <taxon>Nematocera</taxon>
        <taxon>Chironomoidea</taxon>
        <taxon>Chironomidae</taxon>
        <taxon>Chironominae</taxon>
        <taxon>Chironomus</taxon>
    </lineage>
</organism>
<reference evidence="14" key="1">
    <citation type="submission" date="2022-01" db="EMBL/GenBank/DDBJ databases">
        <authorList>
            <person name="King R."/>
        </authorList>
    </citation>
    <scope>NUCLEOTIDE SEQUENCE</scope>
</reference>
<dbReference type="OrthoDB" id="27073at2759"/>
<dbReference type="InterPro" id="IPR036388">
    <property type="entry name" value="WH-like_DNA-bd_sf"/>
</dbReference>
<dbReference type="PROSITE" id="PS50069">
    <property type="entry name" value="CULLIN_2"/>
    <property type="match status" value="1"/>
</dbReference>
<dbReference type="FunFam" id="1.10.10.10:FF:000014">
    <property type="entry name" value="Cullin 1"/>
    <property type="match status" value="1"/>
</dbReference>
<dbReference type="Pfam" id="PF00888">
    <property type="entry name" value="Cullin"/>
    <property type="match status" value="1"/>
</dbReference>
<dbReference type="SMART" id="SM00182">
    <property type="entry name" value="CULLIN"/>
    <property type="match status" value="1"/>
</dbReference>
<evidence type="ECO:0000256" key="10">
    <source>
        <dbReference type="ARBA" id="ARBA00069610"/>
    </source>
</evidence>
<keyword evidence="15" id="KW-1185">Reference proteome</keyword>
<keyword evidence="8" id="KW-0007">Acetylation</keyword>
<comment type="similarity">
    <text evidence="3 11 12">Belongs to the cullin family.</text>
</comment>
<dbReference type="SMART" id="SM00884">
    <property type="entry name" value="Cullin_Nedd8"/>
    <property type="match status" value="1"/>
</dbReference>
<dbReference type="Gene3D" id="3.30.230.130">
    <property type="entry name" value="Cullin, Chain C, Domain 2"/>
    <property type="match status" value="1"/>
</dbReference>
<gene>
    <name evidence="14" type="ORF">CHIRRI_LOCUS7253</name>
</gene>
<accession>A0A9N9RT22</accession>
<dbReference type="Pfam" id="PF26557">
    <property type="entry name" value="Cullin_AB"/>
    <property type="match status" value="1"/>
</dbReference>
<keyword evidence="9" id="KW-0539">Nucleus</keyword>
<evidence type="ECO:0000256" key="11">
    <source>
        <dbReference type="PROSITE-ProRule" id="PRU00330"/>
    </source>
</evidence>
<dbReference type="FunFam" id="3.30.230.130:FF:000003">
    <property type="entry name" value="Cullin 2"/>
    <property type="match status" value="1"/>
</dbReference>
<comment type="subcellular location">
    <subcellularLocation>
        <location evidence="1">Nucleus</location>
    </subcellularLocation>
</comment>
<dbReference type="Gene3D" id="1.20.1310.10">
    <property type="entry name" value="Cullin Repeats"/>
    <property type="match status" value="4"/>
</dbReference>
<dbReference type="InterPro" id="IPR059120">
    <property type="entry name" value="Cullin-like_AB"/>
</dbReference>
<evidence type="ECO:0000256" key="12">
    <source>
        <dbReference type="RuleBase" id="RU003829"/>
    </source>
</evidence>
<dbReference type="SUPFAM" id="SSF74788">
    <property type="entry name" value="Cullin repeat-like"/>
    <property type="match status" value="1"/>
</dbReference>
<dbReference type="InterPro" id="IPR036390">
    <property type="entry name" value="WH_DNA-bd_sf"/>
</dbReference>
<dbReference type="SUPFAM" id="SSF75632">
    <property type="entry name" value="Cullin homology domain"/>
    <property type="match status" value="1"/>
</dbReference>
<dbReference type="GO" id="GO:0031625">
    <property type="term" value="F:ubiquitin protein ligase binding"/>
    <property type="evidence" value="ECO:0007669"/>
    <property type="project" value="InterPro"/>
</dbReference>